<evidence type="ECO:0000259" key="7">
    <source>
        <dbReference type="PROSITE" id="PS50863"/>
    </source>
</evidence>
<dbReference type="PROSITE" id="PS50863">
    <property type="entry name" value="B3"/>
    <property type="match status" value="1"/>
</dbReference>
<dbReference type="GO" id="GO:0003677">
    <property type="term" value="F:DNA binding"/>
    <property type="evidence" value="ECO:0007669"/>
    <property type="project" value="UniProtKB-KW"/>
</dbReference>
<comment type="caution">
    <text evidence="8">The sequence shown here is derived from an EMBL/GenBank/DDBJ whole genome shotgun (WGS) entry which is preliminary data.</text>
</comment>
<evidence type="ECO:0000313" key="9">
    <source>
        <dbReference type="Proteomes" id="UP000734854"/>
    </source>
</evidence>
<dbReference type="GO" id="GO:0003700">
    <property type="term" value="F:DNA-binding transcription factor activity"/>
    <property type="evidence" value="ECO:0007669"/>
    <property type="project" value="InterPro"/>
</dbReference>
<dbReference type="AlphaFoldDB" id="A0A8J5HD76"/>
<dbReference type="GO" id="GO:0005634">
    <property type="term" value="C:nucleus"/>
    <property type="evidence" value="ECO:0007669"/>
    <property type="project" value="UniProtKB-SubCell"/>
</dbReference>
<evidence type="ECO:0000256" key="5">
    <source>
        <dbReference type="ARBA" id="ARBA00023242"/>
    </source>
</evidence>
<reference evidence="8 9" key="1">
    <citation type="submission" date="2020-08" db="EMBL/GenBank/DDBJ databases">
        <title>Plant Genome Project.</title>
        <authorList>
            <person name="Zhang R.-G."/>
        </authorList>
    </citation>
    <scope>NUCLEOTIDE SEQUENCE [LARGE SCALE GENOMIC DNA]</scope>
    <source>
        <tissue evidence="8">Rhizome</tissue>
    </source>
</reference>
<comment type="subcellular location">
    <subcellularLocation>
        <location evidence="1">Nucleus</location>
    </subcellularLocation>
</comment>
<dbReference type="Gene3D" id="2.40.330.10">
    <property type="entry name" value="DNA-binding pseudobarrel domain"/>
    <property type="match status" value="1"/>
</dbReference>
<dbReference type="EMBL" id="JACMSC010000004">
    <property type="protein sequence ID" value="KAG6525636.1"/>
    <property type="molecule type" value="Genomic_DNA"/>
</dbReference>
<evidence type="ECO:0000256" key="2">
    <source>
        <dbReference type="ARBA" id="ARBA00023015"/>
    </source>
</evidence>
<keyword evidence="5" id="KW-0539">Nucleus</keyword>
<evidence type="ECO:0000256" key="1">
    <source>
        <dbReference type="ARBA" id="ARBA00004123"/>
    </source>
</evidence>
<evidence type="ECO:0000256" key="3">
    <source>
        <dbReference type="ARBA" id="ARBA00023125"/>
    </source>
</evidence>
<dbReference type="PANTHER" id="PTHR31140:SF139">
    <property type="entry name" value="B3 DOMAIN-CONTAINING PROTEIN OS02G0455900-RELATED"/>
    <property type="match status" value="1"/>
</dbReference>
<feature type="domain" description="TF-B3" evidence="7">
    <location>
        <begin position="123"/>
        <end position="228"/>
    </location>
</feature>
<accession>A0A8J5HD76</accession>
<feature type="region of interest" description="Disordered" evidence="6">
    <location>
        <begin position="292"/>
        <end position="313"/>
    </location>
</feature>
<feature type="compositionally biased region" description="Basic and acidic residues" evidence="6">
    <location>
        <begin position="298"/>
        <end position="313"/>
    </location>
</feature>
<keyword evidence="4" id="KW-0804">Transcription</keyword>
<dbReference type="Proteomes" id="UP000734854">
    <property type="component" value="Unassembled WGS sequence"/>
</dbReference>
<dbReference type="InterPro" id="IPR044800">
    <property type="entry name" value="LEC2-like"/>
</dbReference>
<organism evidence="8 9">
    <name type="scientific">Zingiber officinale</name>
    <name type="common">Ginger</name>
    <name type="synonym">Amomum zingiber</name>
    <dbReference type="NCBI Taxonomy" id="94328"/>
    <lineage>
        <taxon>Eukaryota</taxon>
        <taxon>Viridiplantae</taxon>
        <taxon>Streptophyta</taxon>
        <taxon>Embryophyta</taxon>
        <taxon>Tracheophyta</taxon>
        <taxon>Spermatophyta</taxon>
        <taxon>Magnoliopsida</taxon>
        <taxon>Liliopsida</taxon>
        <taxon>Zingiberales</taxon>
        <taxon>Zingiberaceae</taxon>
        <taxon>Zingiber</taxon>
    </lineage>
</organism>
<name>A0A8J5HD76_ZINOF</name>
<gene>
    <name evidence="8" type="ORF">ZIOFF_015598</name>
</gene>
<dbReference type="SMART" id="SM01019">
    <property type="entry name" value="B3"/>
    <property type="match status" value="1"/>
</dbReference>
<dbReference type="InterPro" id="IPR015300">
    <property type="entry name" value="DNA-bd_pseudobarrel_sf"/>
</dbReference>
<evidence type="ECO:0000313" key="8">
    <source>
        <dbReference type="EMBL" id="KAG6525636.1"/>
    </source>
</evidence>
<protein>
    <recommendedName>
        <fullName evidence="7">TF-B3 domain-containing protein</fullName>
    </recommendedName>
</protein>
<dbReference type="CDD" id="cd10017">
    <property type="entry name" value="B3_DNA"/>
    <property type="match status" value="1"/>
</dbReference>
<dbReference type="InterPro" id="IPR003340">
    <property type="entry name" value="B3_DNA-bd"/>
</dbReference>
<dbReference type="SUPFAM" id="SSF101936">
    <property type="entry name" value="DNA-binding pseudobarrel domain"/>
    <property type="match status" value="1"/>
</dbReference>
<proteinExistence type="predicted"/>
<sequence>MHHGTVASKTRNRDSMAAVVAVESIIYSHLPLDGPPWPSMKETTQDALYSSTVAIHLCLQFTAQVNGNPRLFLLEMELGHGRSDGFSITTKQGEVWRRQRGPCERKGGAAAGCCWGVEIERMFDKVVTPSDVGKLNRLVIPKQHAEKYFPLGAGADRSGVLLAFEDCSGEFWRFRYCYWSSSQSYVMTKGWSRFVKEKGLGTGDTVCFGRGVGESGRDRLFIDWKRRPDSRPLRGLVSLGQFFMPHQPPPPPPPAAVVLYNVVAPTANVPQVVFFPSPANVLRPVQVQPGSIFGGAEPAHDRPPSDGGRQARDEKGVWLFGVNLLASGRRDVAGGSSDFTSSLESSEAAALRPHSVESSEGSSSSL</sequence>
<dbReference type="PANTHER" id="PTHR31140">
    <property type="entry name" value="B3 DOMAIN-CONTAINING TRANSCRIPTION FACTOR ABI3"/>
    <property type="match status" value="1"/>
</dbReference>
<evidence type="ECO:0000256" key="4">
    <source>
        <dbReference type="ARBA" id="ARBA00023163"/>
    </source>
</evidence>
<feature type="compositionally biased region" description="Low complexity" evidence="6">
    <location>
        <begin position="336"/>
        <end position="366"/>
    </location>
</feature>
<feature type="region of interest" description="Disordered" evidence="6">
    <location>
        <begin position="329"/>
        <end position="366"/>
    </location>
</feature>
<dbReference type="Pfam" id="PF02362">
    <property type="entry name" value="B3"/>
    <property type="match status" value="1"/>
</dbReference>
<evidence type="ECO:0000256" key="6">
    <source>
        <dbReference type="SAM" id="MobiDB-lite"/>
    </source>
</evidence>
<keyword evidence="3" id="KW-0238">DNA-binding</keyword>
<keyword evidence="2" id="KW-0805">Transcription regulation</keyword>
<keyword evidence="9" id="KW-1185">Reference proteome</keyword>